<dbReference type="Proteomes" id="UP000243515">
    <property type="component" value="Unassembled WGS sequence"/>
</dbReference>
<dbReference type="InterPro" id="IPR045038">
    <property type="entry name" value="AIG2-like"/>
</dbReference>
<dbReference type="InterPro" id="IPR036568">
    <property type="entry name" value="GGCT-like_sf"/>
</dbReference>
<proteinExistence type="inferred from homology"/>
<accession>A0A232M3M0</accession>
<dbReference type="EMBL" id="NPHW01002652">
    <property type="protein sequence ID" value="OXV11010.1"/>
    <property type="molecule type" value="Genomic_DNA"/>
</dbReference>
<keyword evidence="2" id="KW-0808">Transferase</keyword>
<evidence type="ECO:0000259" key="4">
    <source>
        <dbReference type="Pfam" id="PF06094"/>
    </source>
</evidence>
<dbReference type="AlphaFoldDB" id="A0A232M3M0"/>
<dbReference type="OrthoDB" id="3262926at2759"/>
<comment type="similarity">
    <text evidence="1">Belongs to the gamma-glutamylcyclotransferase family.</text>
</comment>
<sequence>MTMPQPSHMGGDLWEPDPNFDYNAFHKELYFFYGTIMDSSMIAKVLDLRERPVLRPAKITGYKCMLWGPYPALIDAPDKVVHGVVYEVQSPKEKRCLQEYETDHYREESCLIQLEDGTEKIGRTFKWNEDFSLLREGSFDLKDWFEKLEQELISRYICQTVSSLVS</sequence>
<dbReference type="SUPFAM" id="SSF110857">
    <property type="entry name" value="Gamma-glutamyl cyclotransferase-like"/>
    <property type="match status" value="1"/>
</dbReference>
<dbReference type="Gene3D" id="3.10.490.10">
    <property type="entry name" value="Gamma-glutamyl cyclotransferase-like"/>
    <property type="match status" value="1"/>
</dbReference>
<reference evidence="5 6" key="1">
    <citation type="journal article" date="2015" name="Environ. Microbiol.">
        <title>Metagenome sequence of Elaphomyces granulatus from sporocarp tissue reveals Ascomycota ectomycorrhizal fingerprints of genome expansion and a Proteobacteria-rich microbiome.</title>
        <authorList>
            <person name="Quandt C.A."/>
            <person name="Kohler A."/>
            <person name="Hesse C.N."/>
            <person name="Sharpton T.J."/>
            <person name="Martin F."/>
            <person name="Spatafora J.W."/>
        </authorList>
    </citation>
    <scope>NUCLEOTIDE SEQUENCE [LARGE SCALE GENOMIC DNA]</scope>
    <source>
        <strain evidence="5 6">OSC145934</strain>
    </source>
</reference>
<dbReference type="InterPro" id="IPR009288">
    <property type="entry name" value="AIG2-like_dom"/>
</dbReference>
<dbReference type="CDD" id="cd06661">
    <property type="entry name" value="GGCT_like"/>
    <property type="match status" value="1"/>
</dbReference>
<protein>
    <recommendedName>
        <fullName evidence="3">Putative gamma-glutamylcyclotransferase</fullName>
    </recommendedName>
</protein>
<dbReference type="Pfam" id="PF06094">
    <property type="entry name" value="GGACT"/>
    <property type="match status" value="1"/>
</dbReference>
<evidence type="ECO:0000256" key="1">
    <source>
        <dbReference type="ARBA" id="ARBA00008861"/>
    </source>
</evidence>
<dbReference type="PANTHER" id="PTHR31544:SF4">
    <property type="entry name" value="GAMMA-GLUTAMYLCYCLOTRANSFERASE-RELATED"/>
    <property type="match status" value="1"/>
</dbReference>
<dbReference type="InterPro" id="IPR013024">
    <property type="entry name" value="GGCT-like"/>
</dbReference>
<organism evidence="5 6">
    <name type="scientific">Elaphomyces granulatus</name>
    <dbReference type="NCBI Taxonomy" id="519963"/>
    <lineage>
        <taxon>Eukaryota</taxon>
        <taxon>Fungi</taxon>
        <taxon>Dikarya</taxon>
        <taxon>Ascomycota</taxon>
        <taxon>Pezizomycotina</taxon>
        <taxon>Eurotiomycetes</taxon>
        <taxon>Eurotiomycetidae</taxon>
        <taxon>Eurotiales</taxon>
        <taxon>Elaphomycetaceae</taxon>
        <taxon>Elaphomyces</taxon>
    </lineage>
</organism>
<feature type="domain" description="Gamma-glutamylcyclotransferase AIG2-like" evidence="4">
    <location>
        <begin position="30"/>
        <end position="131"/>
    </location>
</feature>
<name>A0A232M3M0_9EURO</name>
<evidence type="ECO:0000256" key="3">
    <source>
        <dbReference type="ARBA" id="ARBA00030602"/>
    </source>
</evidence>
<dbReference type="PANTHER" id="PTHR31544">
    <property type="entry name" value="AIG2-LIKE PROTEIN D"/>
    <property type="match status" value="1"/>
</dbReference>
<dbReference type="GO" id="GO:0016740">
    <property type="term" value="F:transferase activity"/>
    <property type="evidence" value="ECO:0007669"/>
    <property type="project" value="UniProtKB-KW"/>
</dbReference>
<evidence type="ECO:0000313" key="6">
    <source>
        <dbReference type="Proteomes" id="UP000243515"/>
    </source>
</evidence>
<evidence type="ECO:0000256" key="2">
    <source>
        <dbReference type="ARBA" id="ARBA00022679"/>
    </source>
</evidence>
<gene>
    <name evidence="5" type="ORF">Egran_01229</name>
</gene>
<comment type="caution">
    <text evidence="5">The sequence shown here is derived from an EMBL/GenBank/DDBJ whole genome shotgun (WGS) entry which is preliminary data.</text>
</comment>
<keyword evidence="6" id="KW-1185">Reference proteome</keyword>
<evidence type="ECO:0000313" key="5">
    <source>
        <dbReference type="EMBL" id="OXV11010.1"/>
    </source>
</evidence>